<keyword evidence="2" id="KW-1185">Reference proteome</keyword>
<name>A0A926QHU8_9BACL</name>
<protein>
    <submittedName>
        <fullName evidence="1">Late competence development ComFB family protein</fullName>
    </submittedName>
</protein>
<evidence type="ECO:0000313" key="2">
    <source>
        <dbReference type="Proteomes" id="UP000650466"/>
    </source>
</evidence>
<accession>A0A926QHU8</accession>
<proteinExistence type="predicted"/>
<dbReference type="Proteomes" id="UP000650466">
    <property type="component" value="Unassembled WGS sequence"/>
</dbReference>
<dbReference type="Pfam" id="PF10719">
    <property type="entry name" value="ComFB"/>
    <property type="match status" value="1"/>
</dbReference>
<dbReference type="InterPro" id="IPR019657">
    <property type="entry name" value="ComFB"/>
</dbReference>
<dbReference type="AlphaFoldDB" id="A0A926QHU8"/>
<organism evidence="1 2">
    <name type="scientific">Paenibacillus sedimenti</name>
    <dbReference type="NCBI Taxonomy" id="2770274"/>
    <lineage>
        <taxon>Bacteria</taxon>
        <taxon>Bacillati</taxon>
        <taxon>Bacillota</taxon>
        <taxon>Bacilli</taxon>
        <taxon>Bacillales</taxon>
        <taxon>Paenibacillaceae</taxon>
        <taxon>Paenibacillus</taxon>
    </lineage>
</organism>
<comment type="caution">
    <text evidence="1">The sequence shown here is derived from an EMBL/GenBank/DDBJ whole genome shotgun (WGS) entry which is preliminary data.</text>
</comment>
<dbReference type="EMBL" id="JACVVD010000001">
    <property type="protein sequence ID" value="MBD0378913.1"/>
    <property type="molecule type" value="Genomic_DNA"/>
</dbReference>
<gene>
    <name evidence="1" type="ORF">ICC18_02105</name>
</gene>
<dbReference type="RefSeq" id="WP_188172717.1">
    <property type="nucleotide sequence ID" value="NZ_JACVVD010000001.1"/>
</dbReference>
<evidence type="ECO:0000313" key="1">
    <source>
        <dbReference type="EMBL" id="MBD0378913.1"/>
    </source>
</evidence>
<sequence>MGLYNAVETIVSNMYEEFQKSYELKCECEQCKEDILALVLNRIPPKYTSSDKGQLFIKSLYLNPQLQSDVMSELMRAALIVEHNQNHASDKVKQH</sequence>
<reference evidence="1" key="1">
    <citation type="submission" date="2020-09" db="EMBL/GenBank/DDBJ databases">
        <title>Draft Genome Sequence of Paenibacillus sp. WST5.</title>
        <authorList>
            <person name="Bao Z."/>
        </authorList>
    </citation>
    <scope>NUCLEOTIDE SEQUENCE</scope>
    <source>
        <strain evidence="1">WST5</strain>
    </source>
</reference>